<comment type="caution">
    <text evidence="1">The sequence shown here is derived from an EMBL/GenBank/DDBJ whole genome shotgun (WGS) entry which is preliminary data.</text>
</comment>
<accession>A0A512BJK5</accession>
<dbReference type="OrthoDB" id="764655at2"/>
<gene>
    <name evidence="1" type="ORF">SAE01_46470</name>
</gene>
<dbReference type="RefSeq" id="WP_147206275.1">
    <property type="nucleotide sequence ID" value="NZ_BJYT01000041.1"/>
</dbReference>
<dbReference type="Proteomes" id="UP000321513">
    <property type="component" value="Unassembled WGS sequence"/>
</dbReference>
<reference evidence="1 2" key="1">
    <citation type="submission" date="2019-07" db="EMBL/GenBank/DDBJ databases">
        <title>Whole genome shotgun sequence of Segetibacter aerophilus NBRC 106135.</title>
        <authorList>
            <person name="Hosoyama A."/>
            <person name="Uohara A."/>
            <person name="Ohji S."/>
            <person name="Ichikawa N."/>
        </authorList>
    </citation>
    <scope>NUCLEOTIDE SEQUENCE [LARGE SCALE GENOMIC DNA]</scope>
    <source>
        <strain evidence="1 2">NBRC 106135</strain>
    </source>
</reference>
<evidence type="ECO:0000313" key="1">
    <source>
        <dbReference type="EMBL" id="GEO12151.1"/>
    </source>
</evidence>
<keyword evidence="2" id="KW-1185">Reference proteome</keyword>
<proteinExistence type="predicted"/>
<organism evidence="1 2">
    <name type="scientific">Segetibacter aerophilus</name>
    <dbReference type="NCBI Taxonomy" id="670293"/>
    <lineage>
        <taxon>Bacteria</taxon>
        <taxon>Pseudomonadati</taxon>
        <taxon>Bacteroidota</taxon>
        <taxon>Chitinophagia</taxon>
        <taxon>Chitinophagales</taxon>
        <taxon>Chitinophagaceae</taxon>
        <taxon>Segetibacter</taxon>
    </lineage>
</organism>
<name>A0A512BJK5_9BACT</name>
<dbReference type="AlphaFoldDB" id="A0A512BJK5"/>
<evidence type="ECO:0000313" key="2">
    <source>
        <dbReference type="Proteomes" id="UP000321513"/>
    </source>
</evidence>
<protein>
    <submittedName>
        <fullName evidence="1">Uncharacterized protein</fullName>
    </submittedName>
</protein>
<dbReference type="EMBL" id="BJYT01000041">
    <property type="protein sequence ID" value="GEO12151.1"/>
    <property type="molecule type" value="Genomic_DNA"/>
</dbReference>
<sequence>MQICTIGLLLILTFTFNLFGQSKVVGHYWNHFFSEIQLNADSTFEYNWHLDLHGSWTKGTWRSRGDTIYFHVVPIYDTLSIIKNNGMSADSIILSKYSNPRRITPQQLTEVTLQSIEQNRIVLSEKMVFKENKLYEIKDGRLVTEKRIVIKRGSESDPWYFKSEEQH</sequence>